<evidence type="ECO:0000256" key="7">
    <source>
        <dbReference type="PROSITE-ProRule" id="PRU01373"/>
    </source>
</evidence>
<dbReference type="RefSeq" id="WP_208980032.1">
    <property type="nucleotide sequence ID" value="NZ_FRBW01000002.1"/>
</dbReference>
<dbReference type="EMBL" id="FRBW01000002">
    <property type="protein sequence ID" value="SHM11512.1"/>
    <property type="molecule type" value="Genomic_DNA"/>
</dbReference>
<reference evidence="9 10" key="1">
    <citation type="submission" date="2016-11" db="EMBL/GenBank/DDBJ databases">
        <authorList>
            <person name="Jaros S."/>
            <person name="Januszkiewicz K."/>
            <person name="Wedrychowicz H."/>
        </authorList>
    </citation>
    <scope>NUCLEOTIDE SEQUENCE [LARGE SCALE GENOMIC DNA]</scope>
    <source>
        <strain evidence="9 10">DSM 22153</strain>
    </source>
</reference>
<dbReference type="GO" id="GO:0016740">
    <property type="term" value="F:transferase activity"/>
    <property type="evidence" value="ECO:0007669"/>
    <property type="project" value="UniProtKB-KW"/>
</dbReference>
<dbReference type="AlphaFoldDB" id="A0A1M7G564"/>
<evidence type="ECO:0000313" key="9">
    <source>
        <dbReference type="EMBL" id="SHM11512.1"/>
    </source>
</evidence>
<dbReference type="GO" id="GO:0071555">
    <property type="term" value="P:cell wall organization"/>
    <property type="evidence" value="ECO:0007669"/>
    <property type="project" value="UniProtKB-UniRule"/>
</dbReference>
<evidence type="ECO:0000313" key="10">
    <source>
        <dbReference type="Proteomes" id="UP000186002"/>
    </source>
</evidence>
<evidence type="ECO:0000256" key="1">
    <source>
        <dbReference type="ARBA" id="ARBA00004752"/>
    </source>
</evidence>
<evidence type="ECO:0000259" key="8">
    <source>
        <dbReference type="PROSITE" id="PS52029"/>
    </source>
</evidence>
<keyword evidence="6 7" id="KW-0961">Cell wall biogenesis/degradation</keyword>
<dbReference type="GO" id="GO:0009252">
    <property type="term" value="P:peptidoglycan biosynthetic process"/>
    <property type="evidence" value="ECO:0007669"/>
    <property type="project" value="UniProtKB-KW"/>
</dbReference>
<sequence>MMRRILLAVFILACALTGVAANWIPPYFLPGTADLAGVRQTVWPRLAAELSEAGFQQGAPVLIRIFKESSELEVWLRDGEAYRKFRTYPICTYSGELGPKLKEGDGQAPEGFYSVSAGQMNPNSRYHLSFNLGFPNAFDRSHKRTGSFLMVHGKCMSVGCYAMTDPAIEEIYLLVEAAHASGQAKVPVHAFPFRLTEDALAERKDHPWADFWANLAEGEQMFAQTGLPPSVGTQAKRYVFSPGT</sequence>
<comment type="pathway">
    <text evidence="1 7">Cell wall biogenesis; peptidoglycan biosynthesis.</text>
</comment>
<dbReference type="PANTHER" id="PTHR36699">
    <property type="entry name" value="LD-TRANSPEPTIDASE"/>
    <property type="match status" value="1"/>
</dbReference>
<dbReference type="PANTHER" id="PTHR36699:SF1">
    <property type="entry name" value="L,D-TRANSPEPTIDASE YAFK-RELATED"/>
    <property type="match status" value="1"/>
</dbReference>
<evidence type="ECO:0000256" key="3">
    <source>
        <dbReference type="ARBA" id="ARBA00022679"/>
    </source>
</evidence>
<keyword evidence="4 7" id="KW-0133">Cell shape</keyword>
<dbReference type="Pfam" id="PF03734">
    <property type="entry name" value="YkuD"/>
    <property type="match status" value="1"/>
</dbReference>
<evidence type="ECO:0000256" key="2">
    <source>
        <dbReference type="ARBA" id="ARBA00005992"/>
    </source>
</evidence>
<dbReference type="GO" id="GO:0004180">
    <property type="term" value="F:carboxypeptidase activity"/>
    <property type="evidence" value="ECO:0007669"/>
    <property type="project" value="UniProtKB-ARBA"/>
</dbReference>
<evidence type="ECO:0000256" key="6">
    <source>
        <dbReference type="ARBA" id="ARBA00023316"/>
    </source>
</evidence>
<feature type="active site" description="Proton donor/acceptor" evidence="7">
    <location>
        <position position="152"/>
    </location>
</feature>
<feature type="domain" description="L,D-TPase catalytic" evidence="8">
    <location>
        <begin position="61"/>
        <end position="191"/>
    </location>
</feature>
<organism evidence="9 10">
    <name type="scientific">Roseibium suaedae</name>
    <dbReference type="NCBI Taxonomy" id="735517"/>
    <lineage>
        <taxon>Bacteria</taxon>
        <taxon>Pseudomonadati</taxon>
        <taxon>Pseudomonadota</taxon>
        <taxon>Alphaproteobacteria</taxon>
        <taxon>Hyphomicrobiales</taxon>
        <taxon>Stappiaceae</taxon>
        <taxon>Roseibium</taxon>
    </lineage>
</organism>
<feature type="active site" description="Nucleophile" evidence="7">
    <location>
        <position position="160"/>
    </location>
</feature>
<keyword evidence="10" id="KW-1185">Reference proteome</keyword>
<dbReference type="SUPFAM" id="SSF141523">
    <property type="entry name" value="L,D-transpeptidase catalytic domain-like"/>
    <property type="match status" value="1"/>
</dbReference>
<protein>
    <submittedName>
        <fullName evidence="9">Murein L,D-transpeptidase YafK</fullName>
    </submittedName>
</protein>
<dbReference type="InterPro" id="IPR005490">
    <property type="entry name" value="LD_TPept_cat_dom"/>
</dbReference>
<dbReference type="GO" id="GO:0008360">
    <property type="term" value="P:regulation of cell shape"/>
    <property type="evidence" value="ECO:0007669"/>
    <property type="project" value="UniProtKB-UniRule"/>
</dbReference>
<comment type="similarity">
    <text evidence="2">Belongs to the YkuD family.</text>
</comment>
<proteinExistence type="inferred from homology"/>
<evidence type="ECO:0000256" key="5">
    <source>
        <dbReference type="ARBA" id="ARBA00022984"/>
    </source>
</evidence>
<dbReference type="Proteomes" id="UP000186002">
    <property type="component" value="Unassembled WGS sequence"/>
</dbReference>
<keyword evidence="3" id="KW-0808">Transferase</keyword>
<accession>A0A1M7G564</accession>
<dbReference type="InterPro" id="IPR038063">
    <property type="entry name" value="Transpep_catalytic_dom"/>
</dbReference>
<dbReference type="PROSITE" id="PS52029">
    <property type="entry name" value="LD_TPASE"/>
    <property type="match status" value="1"/>
</dbReference>
<evidence type="ECO:0000256" key="4">
    <source>
        <dbReference type="ARBA" id="ARBA00022960"/>
    </source>
</evidence>
<dbReference type="STRING" id="735517.SAMN05444272_1812"/>
<gene>
    <name evidence="9" type="ORF">SAMN05444272_1812</name>
</gene>
<name>A0A1M7G564_9HYPH</name>
<keyword evidence="5 7" id="KW-0573">Peptidoglycan synthesis</keyword>